<comment type="caution">
    <text evidence="1">The sequence shown here is derived from an EMBL/GenBank/DDBJ whole genome shotgun (WGS) entry which is preliminary data.</text>
</comment>
<dbReference type="EMBL" id="VSSQ01000001">
    <property type="protein sequence ID" value="MPL54928.1"/>
    <property type="molecule type" value="Genomic_DNA"/>
</dbReference>
<proteinExistence type="predicted"/>
<evidence type="ECO:0000313" key="1">
    <source>
        <dbReference type="EMBL" id="MPL54928.1"/>
    </source>
</evidence>
<organism evidence="1">
    <name type="scientific">bioreactor metagenome</name>
    <dbReference type="NCBI Taxonomy" id="1076179"/>
    <lineage>
        <taxon>unclassified sequences</taxon>
        <taxon>metagenomes</taxon>
        <taxon>ecological metagenomes</taxon>
    </lineage>
</organism>
<accession>A0A644SJT7</accession>
<protein>
    <submittedName>
        <fullName evidence="1">Uncharacterized protein</fullName>
    </submittedName>
</protein>
<reference evidence="1" key="1">
    <citation type="submission" date="2019-08" db="EMBL/GenBank/DDBJ databases">
        <authorList>
            <person name="Kucharzyk K."/>
            <person name="Murdoch R.W."/>
            <person name="Higgins S."/>
            <person name="Loffler F."/>
        </authorList>
    </citation>
    <scope>NUCLEOTIDE SEQUENCE</scope>
</reference>
<dbReference type="AlphaFoldDB" id="A0A644SJT7"/>
<gene>
    <name evidence="1" type="ORF">SDC9_00394</name>
</gene>
<name>A0A644SJT7_9ZZZZ</name>
<sequence length="239" mass="27797">MILQKCTDRKKAFNEIVKTEQSITIADSLQNFPLIKSQGTKAAIIPQIIRVIEFFIEVVGKSLESYQIQVLAGDLYEKFKHDTLEDVIMMFKHARTGDFGKIYDCKPPEVLSWCTPYLELKAEEREKLLAKEKRERRNAEMIQEPMSEDSKKRFENLLKQVNTTTSPGNLSITKTLAEPLKLQEHIPELYSLESYLKNLPHNCKELSKKELLEEIKKTQFSNKEAHEILINELNLRTKK</sequence>